<evidence type="ECO:0000259" key="9">
    <source>
        <dbReference type="Pfam" id="PF09334"/>
    </source>
</evidence>
<evidence type="ECO:0000313" key="11">
    <source>
        <dbReference type="Proteomes" id="UP000663823"/>
    </source>
</evidence>
<dbReference type="InterPro" id="IPR029038">
    <property type="entry name" value="MetRS_Zn"/>
</dbReference>
<keyword evidence="4 8" id="KW-0067">ATP-binding</keyword>
<keyword evidence="5 8" id="KW-0648">Protein biosynthesis</keyword>
<dbReference type="InterPro" id="IPR033911">
    <property type="entry name" value="MetRS_core"/>
</dbReference>
<sequence>MATSNSANDINLQNLKVDESTMTKECDPQLTSGEAFKLTEDQCAILSFDRFLADRYVAGTCSDPTCEYLDARGDQCDKCGKLINAVDLINPKCQICRNTPQIKKSDHLFLDLPKLSADVRSWFDKSSTHGYWTNTSVTITEAWLSEGLKPRCITRDLKWGTPVPLEGYTDKVFYVWFDAPIGYISITANYTDDWEMWWKQPDQVELFQFMAKDNVPFHSVIFPACLLGTEDNYTCVNHLAGIDYLNYEYAKFSKSRGIGVFGDNAQETGISSDIWRFYLVSVRPETQDSIFSWTDLMSKNNSELLNHLGNFINRTIKFCEKNFDGKVPNIRKLETPLDQLFIAQINYELNAYLDAMEKTKTSTGSIES</sequence>
<evidence type="ECO:0000256" key="3">
    <source>
        <dbReference type="ARBA" id="ARBA00022741"/>
    </source>
</evidence>
<dbReference type="InterPro" id="IPR023458">
    <property type="entry name" value="Met-tRNA_ligase_1"/>
</dbReference>
<dbReference type="PANTHER" id="PTHR45765">
    <property type="entry name" value="METHIONINE--TRNA LIGASE"/>
    <property type="match status" value="1"/>
</dbReference>
<dbReference type="Proteomes" id="UP000663823">
    <property type="component" value="Unassembled WGS sequence"/>
</dbReference>
<keyword evidence="2 8" id="KW-0436">Ligase</keyword>
<evidence type="ECO:0000256" key="1">
    <source>
        <dbReference type="ARBA" id="ARBA00012838"/>
    </source>
</evidence>
<dbReference type="EC" id="6.1.1.10" evidence="1"/>
<comment type="catalytic activity">
    <reaction evidence="7">
        <text>tRNA(Met) + L-methionine + ATP = L-methionyl-tRNA(Met) + AMP + diphosphate</text>
        <dbReference type="Rhea" id="RHEA:13481"/>
        <dbReference type="Rhea" id="RHEA-COMP:9667"/>
        <dbReference type="Rhea" id="RHEA-COMP:9698"/>
        <dbReference type="ChEBI" id="CHEBI:30616"/>
        <dbReference type="ChEBI" id="CHEBI:33019"/>
        <dbReference type="ChEBI" id="CHEBI:57844"/>
        <dbReference type="ChEBI" id="CHEBI:78442"/>
        <dbReference type="ChEBI" id="CHEBI:78530"/>
        <dbReference type="ChEBI" id="CHEBI:456215"/>
        <dbReference type="EC" id="6.1.1.10"/>
    </reaction>
</comment>
<proteinExistence type="inferred from homology"/>
<dbReference type="GO" id="GO:0006431">
    <property type="term" value="P:methionyl-tRNA aminoacylation"/>
    <property type="evidence" value="ECO:0007669"/>
    <property type="project" value="InterPro"/>
</dbReference>
<evidence type="ECO:0000256" key="8">
    <source>
        <dbReference type="RuleBase" id="RU363039"/>
    </source>
</evidence>
<comment type="similarity">
    <text evidence="8">Belongs to the class-I aminoacyl-tRNA synthetase family.</text>
</comment>
<evidence type="ECO:0000313" key="10">
    <source>
        <dbReference type="EMBL" id="CAF3607097.1"/>
    </source>
</evidence>
<dbReference type="AlphaFoldDB" id="A0A818NI66"/>
<keyword evidence="3 8" id="KW-0547">Nucleotide-binding</keyword>
<dbReference type="InterPro" id="IPR015413">
    <property type="entry name" value="Methionyl/Leucyl_tRNA_Synth"/>
</dbReference>
<dbReference type="PRINTS" id="PR01041">
    <property type="entry name" value="TRNASYNTHMET"/>
</dbReference>
<dbReference type="Gene3D" id="2.170.220.10">
    <property type="match status" value="1"/>
</dbReference>
<reference evidence="10" key="1">
    <citation type="submission" date="2021-02" db="EMBL/GenBank/DDBJ databases">
        <authorList>
            <person name="Nowell W R."/>
        </authorList>
    </citation>
    <scope>NUCLEOTIDE SEQUENCE</scope>
</reference>
<evidence type="ECO:0000256" key="5">
    <source>
        <dbReference type="ARBA" id="ARBA00022917"/>
    </source>
</evidence>
<dbReference type="EMBL" id="CAJOAX010000521">
    <property type="protein sequence ID" value="CAF3607097.1"/>
    <property type="molecule type" value="Genomic_DNA"/>
</dbReference>
<dbReference type="GO" id="GO:0005524">
    <property type="term" value="F:ATP binding"/>
    <property type="evidence" value="ECO:0007669"/>
    <property type="project" value="UniProtKB-KW"/>
</dbReference>
<dbReference type="SUPFAM" id="SSF47323">
    <property type="entry name" value="Anticodon-binding domain of a subclass of class I aminoacyl-tRNA synthetases"/>
    <property type="match status" value="1"/>
</dbReference>
<evidence type="ECO:0000256" key="2">
    <source>
        <dbReference type="ARBA" id="ARBA00022598"/>
    </source>
</evidence>
<dbReference type="GO" id="GO:0005829">
    <property type="term" value="C:cytosol"/>
    <property type="evidence" value="ECO:0007669"/>
    <property type="project" value="TreeGrafter"/>
</dbReference>
<dbReference type="SUPFAM" id="SSF57770">
    <property type="entry name" value="Methionyl-tRNA synthetase (MetRS), Zn-domain"/>
    <property type="match status" value="1"/>
</dbReference>
<dbReference type="InterPro" id="IPR009080">
    <property type="entry name" value="tRNAsynth_Ia_anticodon-bd"/>
</dbReference>
<feature type="domain" description="Methionyl/Leucyl tRNA synthetase" evidence="9">
    <location>
        <begin position="42"/>
        <end position="315"/>
    </location>
</feature>
<keyword evidence="6 8" id="KW-0030">Aminoacyl-tRNA synthetase</keyword>
<evidence type="ECO:0000256" key="4">
    <source>
        <dbReference type="ARBA" id="ARBA00022840"/>
    </source>
</evidence>
<organism evidence="10 11">
    <name type="scientific">Rotaria sordida</name>
    <dbReference type="NCBI Taxonomy" id="392033"/>
    <lineage>
        <taxon>Eukaryota</taxon>
        <taxon>Metazoa</taxon>
        <taxon>Spiralia</taxon>
        <taxon>Gnathifera</taxon>
        <taxon>Rotifera</taxon>
        <taxon>Eurotatoria</taxon>
        <taxon>Bdelloidea</taxon>
        <taxon>Philodinida</taxon>
        <taxon>Philodinidae</taxon>
        <taxon>Rotaria</taxon>
    </lineage>
</organism>
<evidence type="ECO:0000256" key="7">
    <source>
        <dbReference type="ARBA" id="ARBA00047364"/>
    </source>
</evidence>
<dbReference type="Gene3D" id="3.40.50.620">
    <property type="entry name" value="HUPs"/>
    <property type="match status" value="1"/>
</dbReference>
<dbReference type="InterPro" id="IPR014729">
    <property type="entry name" value="Rossmann-like_a/b/a_fold"/>
</dbReference>
<name>A0A818NI66_9BILA</name>
<dbReference type="Gene3D" id="1.10.730.10">
    <property type="entry name" value="Isoleucyl-tRNA Synthetase, Domain 1"/>
    <property type="match status" value="1"/>
</dbReference>
<evidence type="ECO:0000256" key="6">
    <source>
        <dbReference type="ARBA" id="ARBA00023146"/>
    </source>
</evidence>
<dbReference type="SUPFAM" id="SSF52374">
    <property type="entry name" value="Nucleotidylyl transferase"/>
    <property type="match status" value="1"/>
</dbReference>
<dbReference type="GO" id="GO:0004825">
    <property type="term" value="F:methionine-tRNA ligase activity"/>
    <property type="evidence" value="ECO:0007669"/>
    <property type="project" value="UniProtKB-EC"/>
</dbReference>
<comment type="caution">
    <text evidence="10">The sequence shown here is derived from an EMBL/GenBank/DDBJ whole genome shotgun (WGS) entry which is preliminary data.</text>
</comment>
<dbReference type="Pfam" id="PF09334">
    <property type="entry name" value="tRNA-synt_1g"/>
    <property type="match status" value="1"/>
</dbReference>
<gene>
    <name evidence="10" type="ORF">OTI717_LOCUS7106</name>
</gene>
<dbReference type="GO" id="GO:0017101">
    <property type="term" value="C:aminoacyl-tRNA synthetase multienzyme complex"/>
    <property type="evidence" value="ECO:0007669"/>
    <property type="project" value="TreeGrafter"/>
</dbReference>
<accession>A0A818NI66</accession>
<protein>
    <recommendedName>
        <fullName evidence="1">methionine--tRNA ligase</fullName>
        <ecNumber evidence="1">6.1.1.10</ecNumber>
    </recommendedName>
</protein>
<dbReference type="PANTHER" id="PTHR45765:SF1">
    <property type="entry name" value="METHIONINE--TRNA LIGASE, CYTOPLASMIC"/>
    <property type="match status" value="1"/>
</dbReference>